<dbReference type="AlphaFoldDB" id="H3KDL2"/>
<reference evidence="1 2" key="1">
    <citation type="submission" date="2011-11" db="EMBL/GenBank/DDBJ databases">
        <authorList>
            <person name="Weinstock G."/>
            <person name="Sodergren E."/>
            <person name="Clifton S."/>
            <person name="Fulton L."/>
            <person name="Fulton B."/>
            <person name="Courtney L."/>
            <person name="Fronick C."/>
            <person name="Harrison M."/>
            <person name="Strong C."/>
            <person name="Farmer C."/>
            <person name="Delahaunty K."/>
            <person name="Markovic C."/>
            <person name="Hall O."/>
            <person name="Minx P."/>
            <person name="Tomlinson C."/>
            <person name="Mitreva M."/>
            <person name="Hou S."/>
            <person name="Chen J."/>
            <person name="Wollam A."/>
            <person name="Pepin K.H."/>
            <person name="Johnson M."/>
            <person name="Bhonagiri V."/>
            <person name="Zhang X."/>
            <person name="Suruliraj S."/>
            <person name="Warren W."/>
            <person name="Chinwalla A."/>
            <person name="Mardis E.R."/>
            <person name="Wilson R.K."/>
        </authorList>
    </citation>
    <scope>NUCLEOTIDE SEQUENCE [LARGE SCALE GENOMIC DNA]</scope>
    <source>
        <strain evidence="1 2">YIT 11816</strain>
    </source>
</reference>
<dbReference type="EMBL" id="AFBQ01000113">
    <property type="protein sequence ID" value="EHY31797.1"/>
    <property type="molecule type" value="Genomic_DNA"/>
</dbReference>
<evidence type="ECO:0000313" key="1">
    <source>
        <dbReference type="EMBL" id="EHY31797.1"/>
    </source>
</evidence>
<keyword evidence="2" id="KW-1185">Reference proteome</keyword>
<evidence type="ECO:0000313" key="2">
    <source>
        <dbReference type="Proteomes" id="UP000004956"/>
    </source>
</evidence>
<comment type="caution">
    <text evidence="1">The sequence shown here is derived from an EMBL/GenBank/DDBJ whole genome shotgun (WGS) entry which is preliminary data.</text>
</comment>
<organism evidence="1 2">
    <name type="scientific">Sutterella parvirubra YIT 11816</name>
    <dbReference type="NCBI Taxonomy" id="762967"/>
    <lineage>
        <taxon>Bacteria</taxon>
        <taxon>Pseudomonadati</taxon>
        <taxon>Pseudomonadota</taxon>
        <taxon>Betaproteobacteria</taxon>
        <taxon>Burkholderiales</taxon>
        <taxon>Sutterellaceae</taxon>
        <taxon>Sutterella</taxon>
    </lineage>
</organism>
<gene>
    <name evidence="1" type="ORF">HMPREF9440_00821</name>
</gene>
<sequence>MALVVARPALRSRGPSAYRQILTSFGRLSACPSGRSARTVTLGRHAAASVAANALVLAVVPRALSRTEGAGRIEGAAAEAH</sequence>
<dbReference type="STRING" id="762967.HMPREF9440_00821"/>
<accession>H3KDL2</accession>
<proteinExistence type="predicted"/>
<dbReference type="HOGENOM" id="CLU_2572592_0_0_4"/>
<name>H3KDL2_9BURK</name>
<dbReference type="Proteomes" id="UP000004956">
    <property type="component" value="Unassembled WGS sequence"/>
</dbReference>
<protein>
    <submittedName>
        <fullName evidence="1">Uncharacterized protein</fullName>
    </submittedName>
</protein>